<keyword evidence="8" id="KW-1133">Transmembrane helix</keyword>
<dbReference type="SMART" id="SM00186">
    <property type="entry name" value="FBG"/>
    <property type="match status" value="1"/>
</dbReference>
<evidence type="ECO:0000313" key="10">
    <source>
        <dbReference type="Proteomes" id="UP000694941"/>
    </source>
</evidence>
<dbReference type="SUPFAM" id="SSF56496">
    <property type="entry name" value="Fibrinogen C-terminal domain-like"/>
    <property type="match status" value="1"/>
</dbReference>
<dbReference type="Proteomes" id="UP000694941">
    <property type="component" value="Unplaced"/>
</dbReference>
<dbReference type="InterPro" id="IPR037579">
    <property type="entry name" value="FIB_ANG-like"/>
</dbReference>
<dbReference type="InterPro" id="IPR036056">
    <property type="entry name" value="Fibrinogen-like_C"/>
</dbReference>
<evidence type="ECO:0000256" key="6">
    <source>
        <dbReference type="ARBA" id="ARBA00023180"/>
    </source>
</evidence>
<proteinExistence type="predicted"/>
<dbReference type="PROSITE" id="PS51406">
    <property type="entry name" value="FIBRINOGEN_C_2"/>
    <property type="match status" value="1"/>
</dbReference>
<dbReference type="PANTHER" id="PTHR47221">
    <property type="entry name" value="FIBRINOGEN ALPHA CHAIN"/>
    <property type="match status" value="1"/>
</dbReference>
<dbReference type="GeneID" id="106464940"/>
<feature type="domain" description="Fibrinogen C-terminal" evidence="9">
    <location>
        <begin position="265"/>
        <end position="485"/>
    </location>
</feature>
<keyword evidence="10" id="KW-1185">Reference proteome</keyword>
<name>A0ABM1SXW1_LIMPO</name>
<keyword evidence="6" id="KW-0325">Glycoprotein</keyword>
<dbReference type="PANTHER" id="PTHR47221:SF6">
    <property type="entry name" value="FIBRINOGEN ALPHA CHAIN"/>
    <property type="match status" value="1"/>
</dbReference>
<keyword evidence="2" id="KW-0964">Secreted</keyword>
<evidence type="ECO:0000256" key="2">
    <source>
        <dbReference type="ARBA" id="ARBA00022525"/>
    </source>
</evidence>
<dbReference type="CDD" id="cd00087">
    <property type="entry name" value="FReD"/>
    <property type="match status" value="1"/>
</dbReference>
<dbReference type="NCBIfam" id="NF040941">
    <property type="entry name" value="GGGWT_bact"/>
    <property type="match status" value="1"/>
</dbReference>
<evidence type="ECO:0000256" key="3">
    <source>
        <dbReference type="ARBA" id="ARBA00022729"/>
    </source>
</evidence>
<protein>
    <submittedName>
        <fullName evidence="11">Fibrinogen C domain-containing protein 1-like</fullName>
    </submittedName>
</protein>
<dbReference type="InterPro" id="IPR014716">
    <property type="entry name" value="Fibrinogen_a/b/g_C_1"/>
</dbReference>
<dbReference type="Pfam" id="PF00147">
    <property type="entry name" value="Fibrinogen_C"/>
    <property type="match status" value="1"/>
</dbReference>
<organism evidence="10 11">
    <name type="scientific">Limulus polyphemus</name>
    <name type="common">Atlantic horseshoe crab</name>
    <dbReference type="NCBI Taxonomy" id="6850"/>
    <lineage>
        <taxon>Eukaryota</taxon>
        <taxon>Metazoa</taxon>
        <taxon>Ecdysozoa</taxon>
        <taxon>Arthropoda</taxon>
        <taxon>Chelicerata</taxon>
        <taxon>Merostomata</taxon>
        <taxon>Xiphosura</taxon>
        <taxon>Limulidae</taxon>
        <taxon>Limulus</taxon>
    </lineage>
</organism>
<accession>A0ABM1SXW1</accession>
<gene>
    <name evidence="11" type="primary">LOC106464940</name>
</gene>
<keyword evidence="8" id="KW-0812">Transmembrane</keyword>
<evidence type="ECO:0000256" key="7">
    <source>
        <dbReference type="SAM" id="Coils"/>
    </source>
</evidence>
<evidence type="ECO:0000313" key="11">
    <source>
        <dbReference type="RefSeq" id="XP_022248467.1"/>
    </source>
</evidence>
<keyword evidence="8" id="KW-0472">Membrane</keyword>
<keyword evidence="4 7" id="KW-0175">Coiled coil</keyword>
<feature type="transmembrane region" description="Helical" evidence="8">
    <location>
        <begin position="12"/>
        <end position="30"/>
    </location>
</feature>
<comment type="subcellular location">
    <subcellularLocation>
        <location evidence="1">Secreted</location>
    </subcellularLocation>
</comment>
<evidence type="ECO:0000256" key="4">
    <source>
        <dbReference type="ARBA" id="ARBA00023054"/>
    </source>
</evidence>
<dbReference type="RefSeq" id="XP_022248467.1">
    <property type="nucleotide sequence ID" value="XM_022392759.1"/>
</dbReference>
<sequence>MLNDCRVDFYNFIMRFNIIVFAGIIIIGSFTTCNASTETTTSTQSERRHSYNREPSVSSVLQQILQRLSTLETDQLQGSTQRQEIRQVLNRIEQNRKEVILSLDRSESRVTQQLDTIKGELRKILTLQEILQQDVKDLQQNQLLNKLGFEEKLRKLQLPEKEEDFDLDFDPSHQVSCKNAAVLSNLQILQTTLYGLRRTTVHLQDQLDHVQKNMTYLTNLTRSVQKRTEKTVTTEYLRTALKASFEEQQVPSVVPCVQHSTSPQESEETLANNCFQLLQEGHNVSGIYRIRPLYALRPIFVFCDMQTEGGGWTVIQRRKDGSVNFLREWNEYKYGFGNIGGELWLGNENIHLLTSQTLNELRIDLNDFEDGHVYAKYAGFAIGNEKENYMIKVLGAVSGDAGDSMSYHSSMPFSTKDVDNDFWPGGNCAEEHTGGWWYNQCDACNLNGQYLNGLTQQEYQGVYWYEWQGPSYSLRATSMKIRPLVRN</sequence>
<keyword evidence="5" id="KW-1015">Disulfide bond</keyword>
<evidence type="ECO:0000256" key="1">
    <source>
        <dbReference type="ARBA" id="ARBA00004613"/>
    </source>
</evidence>
<feature type="coiled-coil region" evidence="7">
    <location>
        <begin position="89"/>
        <end position="141"/>
    </location>
</feature>
<evidence type="ECO:0000259" key="9">
    <source>
        <dbReference type="PROSITE" id="PS51406"/>
    </source>
</evidence>
<dbReference type="Gene3D" id="3.90.215.10">
    <property type="entry name" value="Gamma Fibrinogen, chain A, domain 1"/>
    <property type="match status" value="1"/>
</dbReference>
<evidence type="ECO:0000256" key="8">
    <source>
        <dbReference type="SAM" id="Phobius"/>
    </source>
</evidence>
<reference evidence="11" key="1">
    <citation type="submission" date="2025-08" db="UniProtKB">
        <authorList>
            <consortium name="RefSeq"/>
        </authorList>
    </citation>
    <scope>IDENTIFICATION</scope>
    <source>
        <tissue evidence="11">Muscle</tissue>
    </source>
</reference>
<evidence type="ECO:0000256" key="5">
    <source>
        <dbReference type="ARBA" id="ARBA00023157"/>
    </source>
</evidence>
<dbReference type="InterPro" id="IPR002181">
    <property type="entry name" value="Fibrinogen_a/b/g_C_dom"/>
</dbReference>
<keyword evidence="3" id="KW-0732">Signal</keyword>